<keyword evidence="3" id="KW-0813">Transport</keyword>
<feature type="transmembrane region" description="Helical" evidence="25">
    <location>
        <begin position="42"/>
        <end position="61"/>
    </location>
</feature>
<evidence type="ECO:0000256" key="4">
    <source>
        <dbReference type="ARBA" id="ARBA00022449"/>
    </source>
</evidence>
<feature type="transmembrane region" description="Helical" evidence="25">
    <location>
        <begin position="514"/>
        <end position="537"/>
    </location>
</feature>
<feature type="transmembrane region" description="Helical" evidence="25">
    <location>
        <begin position="180"/>
        <end position="201"/>
    </location>
</feature>
<accession>A0A667Y9I3</accession>
<feature type="domain" description="Sodium/calcium exchanger membrane region" evidence="26">
    <location>
        <begin position="114"/>
        <end position="255"/>
    </location>
</feature>
<keyword evidence="7" id="KW-0109">Calcium transport</keyword>
<dbReference type="PANTHER" id="PTHR10846:SF36">
    <property type="entry name" value="SODIUM_POTASSIUM_CALCIUM EXCHANGER 1"/>
    <property type="match status" value="1"/>
</dbReference>
<feature type="transmembrane region" description="Helical" evidence="25">
    <location>
        <begin position="485"/>
        <end position="507"/>
    </location>
</feature>
<keyword evidence="6" id="KW-0597">Phosphoprotein</keyword>
<feature type="transmembrane region" description="Helical" evidence="25">
    <location>
        <begin position="149"/>
        <end position="174"/>
    </location>
</feature>
<reference evidence="27" key="2">
    <citation type="submission" date="2025-08" db="UniProtKB">
        <authorList>
            <consortium name="Ensembl"/>
        </authorList>
    </citation>
    <scope>IDENTIFICATION</scope>
</reference>
<dbReference type="Ensembl" id="ENSMMDT00005021272.1">
    <property type="protein sequence ID" value="ENSMMDP00005020789.1"/>
    <property type="gene ID" value="ENSMMDG00005010216.1"/>
</dbReference>
<reference evidence="27" key="1">
    <citation type="submission" date="2019-06" db="EMBL/GenBank/DDBJ databases">
        <authorList>
            <consortium name="Wellcome Sanger Institute Data Sharing"/>
        </authorList>
    </citation>
    <scope>NUCLEOTIDE SEQUENCE [LARGE SCALE GENOMIC DNA]</scope>
</reference>
<dbReference type="GO" id="GO:0005886">
    <property type="term" value="C:plasma membrane"/>
    <property type="evidence" value="ECO:0007669"/>
    <property type="project" value="UniProtKB-SubCell"/>
</dbReference>
<feature type="transmembrane region" description="Helical" evidence="25">
    <location>
        <begin position="109"/>
        <end position="128"/>
    </location>
</feature>
<keyword evidence="13 25" id="KW-1133">Transmembrane helix</keyword>
<evidence type="ECO:0000256" key="5">
    <source>
        <dbReference type="ARBA" id="ARBA00022475"/>
    </source>
</evidence>
<evidence type="ECO:0000256" key="18">
    <source>
        <dbReference type="ARBA" id="ARBA00033627"/>
    </source>
</evidence>
<evidence type="ECO:0000256" key="13">
    <source>
        <dbReference type="ARBA" id="ARBA00022989"/>
    </source>
</evidence>
<evidence type="ECO:0000256" key="17">
    <source>
        <dbReference type="ARBA" id="ARBA00023305"/>
    </source>
</evidence>
<evidence type="ECO:0000256" key="19">
    <source>
        <dbReference type="ARBA" id="ARBA00040585"/>
    </source>
</evidence>
<evidence type="ECO:0000256" key="16">
    <source>
        <dbReference type="ARBA" id="ARBA00023180"/>
    </source>
</evidence>
<keyword evidence="10" id="KW-0677">Repeat</keyword>
<evidence type="ECO:0000256" key="20">
    <source>
        <dbReference type="ARBA" id="ARBA00042035"/>
    </source>
</evidence>
<dbReference type="InterPro" id="IPR004837">
    <property type="entry name" value="NaCa_Exmemb"/>
</dbReference>
<feature type="transmembrane region" description="Helical" evidence="25">
    <location>
        <begin position="213"/>
        <end position="232"/>
    </location>
</feature>
<feature type="region of interest" description="Disordered" evidence="24">
    <location>
        <begin position="372"/>
        <end position="414"/>
    </location>
</feature>
<evidence type="ECO:0000256" key="8">
    <source>
        <dbReference type="ARBA" id="ARBA00022606"/>
    </source>
</evidence>
<dbReference type="PANTHER" id="PTHR10846">
    <property type="entry name" value="SODIUM/POTASSIUM/CALCIUM EXCHANGER"/>
    <property type="match status" value="1"/>
</dbReference>
<comment type="similarity">
    <text evidence="2">Belongs to the Ca(2+):cation antiporter (CaCA) (TC 2.A.19) family. SLC24A subfamily.</text>
</comment>
<evidence type="ECO:0000256" key="3">
    <source>
        <dbReference type="ARBA" id="ARBA00022448"/>
    </source>
</evidence>
<evidence type="ECO:0000256" key="10">
    <source>
        <dbReference type="ARBA" id="ARBA00022737"/>
    </source>
</evidence>
<keyword evidence="8" id="KW-0716">Sensory transduction</keyword>
<dbReference type="GO" id="GO:0005262">
    <property type="term" value="F:calcium channel activity"/>
    <property type="evidence" value="ECO:0007669"/>
    <property type="project" value="TreeGrafter"/>
</dbReference>
<proteinExistence type="inferred from homology"/>
<organism evidence="27 28">
    <name type="scientific">Myripristis murdjan</name>
    <name type="common">pinecone soldierfish</name>
    <dbReference type="NCBI Taxonomy" id="586833"/>
    <lineage>
        <taxon>Eukaryota</taxon>
        <taxon>Metazoa</taxon>
        <taxon>Chordata</taxon>
        <taxon>Craniata</taxon>
        <taxon>Vertebrata</taxon>
        <taxon>Euteleostomi</taxon>
        <taxon>Actinopterygii</taxon>
        <taxon>Neopterygii</taxon>
        <taxon>Teleostei</taxon>
        <taxon>Neoteleostei</taxon>
        <taxon>Acanthomorphata</taxon>
        <taxon>Holocentriformes</taxon>
        <taxon>Holocentridae</taxon>
        <taxon>Myripristis</taxon>
    </lineage>
</organism>
<feature type="domain" description="Sodium/calcium exchanger membrane region" evidence="26">
    <location>
        <begin position="451"/>
        <end position="599"/>
    </location>
</feature>
<dbReference type="NCBIfam" id="TIGR00367">
    <property type="entry name" value="calcium/sodium antiporter"/>
    <property type="match status" value="1"/>
</dbReference>
<dbReference type="GO" id="GO:0007601">
    <property type="term" value="P:visual perception"/>
    <property type="evidence" value="ECO:0007669"/>
    <property type="project" value="UniProtKB-KW"/>
</dbReference>
<dbReference type="InterPro" id="IPR044880">
    <property type="entry name" value="NCX_ion-bd_dom_sf"/>
</dbReference>
<dbReference type="GO" id="GO:0060292">
    <property type="term" value="P:long-term synaptic depression"/>
    <property type="evidence" value="ECO:0007669"/>
    <property type="project" value="TreeGrafter"/>
</dbReference>
<comment type="function">
    <text evidence="23">Calcium, potassium:sodium antiporter that transports 1 Ca(2+) and 1 K(+) in exchange for 4 Na(+). Critical component of the visual transduction cascade, controlling the calcium concentration of outer segments during light and darkness. Light causes a rapid lowering of cytosolic free calcium in the outer segment of both retinal rod and cone photoreceptors and the light-induced lowering of calcium is caused by extrusion via this protein which plays a key role in the process of light adaptation.</text>
</comment>
<keyword evidence="11" id="KW-0106">Calcium</keyword>
<comment type="catalytic activity">
    <reaction evidence="18">
        <text>Ca(2+)(out) + K(+)(out) + 4 Na(+)(in) = Ca(2+)(in) + K(+)(in) + 4 Na(+)(out)</text>
        <dbReference type="Rhea" id="RHEA:69967"/>
        <dbReference type="ChEBI" id="CHEBI:29101"/>
        <dbReference type="ChEBI" id="CHEBI:29103"/>
        <dbReference type="ChEBI" id="CHEBI:29108"/>
    </reaction>
</comment>
<feature type="transmembrane region" description="Helical" evidence="25">
    <location>
        <begin position="238"/>
        <end position="259"/>
    </location>
</feature>
<evidence type="ECO:0000256" key="25">
    <source>
        <dbReference type="SAM" id="Phobius"/>
    </source>
</evidence>
<keyword evidence="5" id="KW-1003">Cell membrane</keyword>
<feature type="transmembrane region" description="Helical" evidence="25">
    <location>
        <begin position="449"/>
        <end position="473"/>
    </location>
</feature>
<keyword evidence="16" id="KW-0325">Glycoprotein</keyword>
<protein>
    <recommendedName>
        <fullName evidence="19">Sodium/potassium/calcium exchanger 1</fullName>
    </recommendedName>
    <alternativeName>
        <fullName evidence="20">Na(+)/K(+)/Ca(2+)-exchange protein 1</fullName>
    </alternativeName>
    <alternativeName>
        <fullName evidence="21">Retinal rod Na-Ca+K exchanger</fullName>
    </alternativeName>
    <alternativeName>
        <fullName evidence="22">Solute carrier family 24 member 1</fullName>
    </alternativeName>
</protein>
<evidence type="ECO:0000259" key="26">
    <source>
        <dbReference type="Pfam" id="PF01699"/>
    </source>
</evidence>
<evidence type="ECO:0000313" key="27">
    <source>
        <dbReference type="Ensembl" id="ENSMMDP00005020789.1"/>
    </source>
</evidence>
<dbReference type="AlphaFoldDB" id="A0A667Y9I3"/>
<name>A0A667Y9I3_9TELE</name>
<dbReference type="FunFam" id="1.20.1420.30:FF:000004">
    <property type="entry name" value="Sodium/potassium/calcium exchanger 2 isoform 1"/>
    <property type="match status" value="1"/>
</dbReference>
<feature type="transmembrane region" description="Helical" evidence="25">
    <location>
        <begin position="549"/>
        <end position="570"/>
    </location>
</feature>
<evidence type="ECO:0000256" key="11">
    <source>
        <dbReference type="ARBA" id="ARBA00022837"/>
    </source>
</evidence>
<comment type="subcellular location">
    <subcellularLocation>
        <location evidence="1">Cell membrane</location>
        <topology evidence="1">Multi-pass membrane protein</topology>
    </subcellularLocation>
</comment>
<dbReference type="Gene3D" id="1.20.1420.30">
    <property type="entry name" value="NCX, central ion-binding region"/>
    <property type="match status" value="2"/>
</dbReference>
<evidence type="ECO:0000256" key="15">
    <source>
        <dbReference type="ARBA" id="ARBA00023136"/>
    </source>
</evidence>
<keyword evidence="28" id="KW-1185">Reference proteome</keyword>
<evidence type="ECO:0000256" key="2">
    <source>
        <dbReference type="ARBA" id="ARBA00005364"/>
    </source>
</evidence>
<feature type="transmembrane region" description="Helical" evidence="25">
    <location>
        <begin position="582"/>
        <end position="601"/>
    </location>
</feature>
<evidence type="ECO:0000256" key="9">
    <source>
        <dbReference type="ARBA" id="ARBA00022692"/>
    </source>
</evidence>
<dbReference type="FunFam" id="1.20.1420.30:FF:000002">
    <property type="entry name" value="Sodium/potassium/calcium exchanger 2 isoform 1"/>
    <property type="match status" value="1"/>
</dbReference>
<evidence type="ECO:0000256" key="12">
    <source>
        <dbReference type="ARBA" id="ARBA00022847"/>
    </source>
</evidence>
<evidence type="ECO:0000256" key="1">
    <source>
        <dbReference type="ARBA" id="ARBA00004651"/>
    </source>
</evidence>
<sequence>RELDFPFTTAHLCSLILHSQYCHCSVGKMHCTRKKRLQLSRVLFLLSGVFLCTLYQLTISARLSGPLPMPQIGEDSGEASADGAEEVTVEAQGEYPPDLFSVEDRRRGWVALHIFGMIYMFVALAIVCDEFFVPALGVITDKLAISDDVAGATFMAAGGSAPELFTSLIGVFIAHSNVGIGTIVGSAVFNILFVIGMCALFSHEILHLTWWPLFRDVSFYIFDLILLIIFFLDNFIMWWESVLLVGGYTSYVVFMKYNVEIEKSFKAQLHKHQKVLAHVKAFLKPALQRGGSSASLHNSTMRNTIFQLMIHTLDPLGEGKFKDKAETLNNVASGSKDSKAKTEGKIEGCDGDEVTFNDILKSCCVTVTLQTIPNSGSDDDEDDSDEDSDEDSDDDSDEEEEWVEENDEPLSLEWPDTRRKQGTYLLLLPIVFPLWLTVPDVRNPKYKKFFVMTFLGSILWIAVFSYLMVWWAHQVGETIGISEEIMGLTILAAGTSIPDLITSVIVARKGLGDMAVSSSVGSNIFDITVGLPIPWLLFSLSHGLAPVQVSSNGLFCAIVLLFLMLLFVIISIGTCKWKMNKILGATMFLLYIIFLVLSVMLEDRIIICPVSI</sequence>
<keyword evidence="12" id="KW-0769">Symport</keyword>
<evidence type="ECO:0000313" key="28">
    <source>
        <dbReference type="Proteomes" id="UP000472263"/>
    </source>
</evidence>
<keyword evidence="9 25" id="KW-0812">Transmembrane</keyword>
<evidence type="ECO:0000256" key="24">
    <source>
        <dbReference type="SAM" id="MobiDB-lite"/>
    </source>
</evidence>
<dbReference type="GO" id="GO:0060291">
    <property type="term" value="P:long-term synaptic potentiation"/>
    <property type="evidence" value="ECO:0007669"/>
    <property type="project" value="TreeGrafter"/>
</dbReference>
<keyword evidence="17" id="KW-0844">Vision</keyword>
<evidence type="ECO:0000256" key="22">
    <source>
        <dbReference type="ARBA" id="ARBA00042684"/>
    </source>
</evidence>
<dbReference type="Pfam" id="PF01699">
    <property type="entry name" value="Na_Ca_ex"/>
    <property type="match status" value="2"/>
</dbReference>
<dbReference type="GO" id="GO:0008273">
    <property type="term" value="F:calcium, potassium:sodium antiporter activity"/>
    <property type="evidence" value="ECO:0007669"/>
    <property type="project" value="TreeGrafter"/>
</dbReference>
<feature type="compositionally biased region" description="Acidic residues" evidence="24">
    <location>
        <begin position="377"/>
        <end position="410"/>
    </location>
</feature>
<dbReference type="GO" id="GO:0006874">
    <property type="term" value="P:intracellular calcium ion homeostasis"/>
    <property type="evidence" value="ECO:0007669"/>
    <property type="project" value="TreeGrafter"/>
</dbReference>
<evidence type="ECO:0000256" key="7">
    <source>
        <dbReference type="ARBA" id="ARBA00022568"/>
    </source>
</evidence>
<gene>
    <name evidence="27" type="primary">SLC24A1</name>
    <name evidence="27" type="synonym">slc24a1</name>
</gene>
<dbReference type="InterPro" id="IPR004481">
    <property type="entry name" value="K/Na/Ca-exchanger"/>
</dbReference>
<evidence type="ECO:0000256" key="6">
    <source>
        <dbReference type="ARBA" id="ARBA00022553"/>
    </source>
</evidence>
<reference evidence="27" key="3">
    <citation type="submission" date="2025-09" db="UniProtKB">
        <authorList>
            <consortium name="Ensembl"/>
        </authorList>
    </citation>
    <scope>IDENTIFICATION</scope>
</reference>
<keyword evidence="14" id="KW-0406">Ion transport</keyword>
<evidence type="ECO:0000256" key="21">
    <source>
        <dbReference type="ARBA" id="ARBA00042297"/>
    </source>
</evidence>
<dbReference type="GeneTree" id="ENSGT01030000234532"/>
<evidence type="ECO:0000256" key="14">
    <source>
        <dbReference type="ARBA" id="ARBA00023065"/>
    </source>
</evidence>
<keyword evidence="4" id="KW-0050">Antiport</keyword>
<evidence type="ECO:0000256" key="23">
    <source>
        <dbReference type="ARBA" id="ARBA00045976"/>
    </source>
</evidence>
<dbReference type="Proteomes" id="UP000472263">
    <property type="component" value="Chromosome 6"/>
</dbReference>
<keyword evidence="15 25" id="KW-0472">Membrane</keyword>
<dbReference type="GO" id="GO:0015293">
    <property type="term" value="F:symporter activity"/>
    <property type="evidence" value="ECO:0007669"/>
    <property type="project" value="UniProtKB-KW"/>
</dbReference>